<protein>
    <recommendedName>
        <fullName evidence="15">UvrABC system protein A</fullName>
    </recommendedName>
    <alternativeName>
        <fullName evidence="16">Excinuclease ABC subunit A</fullName>
    </alternativeName>
</protein>
<evidence type="ECO:0000256" key="16">
    <source>
        <dbReference type="ARBA" id="ARBA00042156"/>
    </source>
</evidence>
<organism evidence="18 19">
    <name type="scientific">Companilactobacillus nantensis DSM 16982</name>
    <dbReference type="NCBI Taxonomy" id="1423774"/>
    <lineage>
        <taxon>Bacteria</taxon>
        <taxon>Bacillati</taxon>
        <taxon>Bacillota</taxon>
        <taxon>Bacilli</taxon>
        <taxon>Lactobacillales</taxon>
        <taxon>Lactobacillaceae</taxon>
        <taxon>Companilactobacillus</taxon>
    </lineage>
</organism>
<feature type="domain" description="ABC transporter" evidence="17">
    <location>
        <begin position="462"/>
        <end position="753"/>
    </location>
</feature>
<keyword evidence="7" id="KW-0228">DNA excision</keyword>
<evidence type="ECO:0000256" key="11">
    <source>
        <dbReference type="ARBA" id="ARBA00022881"/>
    </source>
</evidence>
<dbReference type="GO" id="GO:0005524">
    <property type="term" value="F:ATP binding"/>
    <property type="evidence" value="ECO:0007669"/>
    <property type="project" value="UniProtKB-KW"/>
</dbReference>
<keyword evidence="5" id="KW-0547">Nucleotide-binding</keyword>
<dbReference type="PROSITE" id="PS00211">
    <property type="entry name" value="ABC_TRANSPORTER_1"/>
    <property type="match status" value="1"/>
</dbReference>
<dbReference type="GO" id="GO:0003677">
    <property type="term" value="F:DNA binding"/>
    <property type="evidence" value="ECO:0007669"/>
    <property type="project" value="UniProtKB-KW"/>
</dbReference>
<keyword evidence="12" id="KW-0238">DNA-binding</keyword>
<dbReference type="Gene3D" id="1.20.1580.10">
    <property type="entry name" value="ABC transporter ATPase like domain"/>
    <property type="match status" value="2"/>
</dbReference>
<proteinExistence type="inferred from homology"/>
<keyword evidence="11" id="KW-0267">Excision nuclease</keyword>
<dbReference type="InterPro" id="IPR027417">
    <property type="entry name" value="P-loop_NTPase"/>
</dbReference>
<reference evidence="18 19" key="1">
    <citation type="journal article" date="2015" name="Genome Announc.">
        <title>Expanding the biotechnology potential of lactobacilli through comparative genomics of 213 strains and associated genera.</title>
        <authorList>
            <person name="Sun Z."/>
            <person name="Harris H.M."/>
            <person name="McCann A."/>
            <person name="Guo C."/>
            <person name="Argimon S."/>
            <person name="Zhang W."/>
            <person name="Yang X."/>
            <person name="Jeffery I.B."/>
            <person name="Cooney J.C."/>
            <person name="Kagawa T.F."/>
            <person name="Liu W."/>
            <person name="Song Y."/>
            <person name="Salvetti E."/>
            <person name="Wrobel A."/>
            <person name="Rasinkangas P."/>
            <person name="Parkhill J."/>
            <person name="Rea M.C."/>
            <person name="O'Sullivan O."/>
            <person name="Ritari J."/>
            <person name="Douillard F.P."/>
            <person name="Paul Ross R."/>
            <person name="Yang R."/>
            <person name="Briner A.E."/>
            <person name="Felis G.E."/>
            <person name="de Vos W.M."/>
            <person name="Barrangou R."/>
            <person name="Klaenhammer T.R."/>
            <person name="Caufield P.W."/>
            <person name="Cui Y."/>
            <person name="Zhang H."/>
            <person name="O'Toole P.W."/>
        </authorList>
    </citation>
    <scope>NUCLEOTIDE SEQUENCE [LARGE SCALE GENOMIC DNA]</scope>
    <source>
        <strain evidence="18 19">DSM 16982</strain>
    </source>
</reference>
<dbReference type="InterPro" id="IPR017871">
    <property type="entry name" value="ABC_transporter-like_CS"/>
</dbReference>
<evidence type="ECO:0000256" key="15">
    <source>
        <dbReference type="ARBA" id="ARBA00039316"/>
    </source>
</evidence>
<keyword evidence="3" id="KW-0479">Metal-binding</keyword>
<dbReference type="SUPFAM" id="SSF52540">
    <property type="entry name" value="P-loop containing nucleoside triphosphate hydrolases"/>
    <property type="match status" value="2"/>
</dbReference>
<keyword evidence="8" id="KW-0863">Zinc-finger</keyword>
<accession>A0A0R1WG20</accession>
<evidence type="ECO:0000256" key="1">
    <source>
        <dbReference type="ARBA" id="ARBA00004496"/>
    </source>
</evidence>
<dbReference type="Pfam" id="PF00005">
    <property type="entry name" value="ABC_tran"/>
    <property type="match status" value="1"/>
</dbReference>
<dbReference type="Proteomes" id="UP000051302">
    <property type="component" value="Unassembled WGS sequence"/>
</dbReference>
<keyword evidence="4" id="KW-0677">Repeat</keyword>
<dbReference type="GO" id="GO:0008270">
    <property type="term" value="F:zinc ion binding"/>
    <property type="evidence" value="ECO:0007669"/>
    <property type="project" value="UniProtKB-KW"/>
</dbReference>
<dbReference type="InterPro" id="IPR041552">
    <property type="entry name" value="UvrA_DNA-bd"/>
</dbReference>
<dbReference type="STRING" id="1423774.FD31_GL000506"/>
<evidence type="ECO:0000256" key="13">
    <source>
        <dbReference type="ARBA" id="ARBA00023204"/>
    </source>
</evidence>
<comment type="caution">
    <text evidence="18">The sequence shown here is derived from an EMBL/GenBank/DDBJ whole genome shotgun (WGS) entry which is preliminary data.</text>
</comment>
<dbReference type="EMBL" id="AZFV01000013">
    <property type="protein sequence ID" value="KRM16832.1"/>
    <property type="molecule type" value="Genomic_DNA"/>
</dbReference>
<keyword evidence="2" id="KW-0963">Cytoplasm</keyword>
<evidence type="ECO:0000256" key="3">
    <source>
        <dbReference type="ARBA" id="ARBA00022723"/>
    </source>
</evidence>
<keyword evidence="10" id="KW-0067">ATP-binding</keyword>
<dbReference type="Gene3D" id="1.10.8.280">
    <property type="entry name" value="ABC transporter ATPase domain-like"/>
    <property type="match status" value="1"/>
</dbReference>
<dbReference type="PATRIC" id="fig|1423774.3.peg.520"/>
<keyword evidence="6" id="KW-0227">DNA damage</keyword>
<dbReference type="GO" id="GO:0016887">
    <property type="term" value="F:ATP hydrolysis activity"/>
    <property type="evidence" value="ECO:0007669"/>
    <property type="project" value="InterPro"/>
</dbReference>
<evidence type="ECO:0000313" key="18">
    <source>
        <dbReference type="EMBL" id="KRM16832.1"/>
    </source>
</evidence>
<dbReference type="CDD" id="cd03270">
    <property type="entry name" value="ABC_UvrA_I"/>
    <property type="match status" value="1"/>
</dbReference>
<evidence type="ECO:0000256" key="8">
    <source>
        <dbReference type="ARBA" id="ARBA00022771"/>
    </source>
</evidence>
<dbReference type="GO" id="GO:0004518">
    <property type="term" value="F:nuclease activity"/>
    <property type="evidence" value="ECO:0007669"/>
    <property type="project" value="UniProtKB-KW"/>
</dbReference>
<dbReference type="Gene3D" id="3.40.50.300">
    <property type="entry name" value="P-loop containing nucleotide triphosphate hydrolases"/>
    <property type="match status" value="2"/>
</dbReference>
<evidence type="ECO:0000256" key="10">
    <source>
        <dbReference type="ARBA" id="ARBA00022840"/>
    </source>
</evidence>
<keyword evidence="19" id="KW-1185">Reference proteome</keyword>
<evidence type="ECO:0000256" key="9">
    <source>
        <dbReference type="ARBA" id="ARBA00022833"/>
    </source>
</evidence>
<evidence type="ECO:0000256" key="7">
    <source>
        <dbReference type="ARBA" id="ARBA00022769"/>
    </source>
</evidence>
<dbReference type="GO" id="GO:0006281">
    <property type="term" value="P:DNA repair"/>
    <property type="evidence" value="ECO:0007669"/>
    <property type="project" value="UniProtKB-KW"/>
</dbReference>
<evidence type="ECO:0000313" key="19">
    <source>
        <dbReference type="Proteomes" id="UP000051302"/>
    </source>
</evidence>
<dbReference type="InterPro" id="IPR003593">
    <property type="entry name" value="AAA+_ATPase"/>
</dbReference>
<dbReference type="PANTHER" id="PTHR43152">
    <property type="entry name" value="UVRABC SYSTEM PROTEIN A"/>
    <property type="match status" value="1"/>
</dbReference>
<evidence type="ECO:0000256" key="2">
    <source>
        <dbReference type="ARBA" id="ARBA00022490"/>
    </source>
</evidence>
<dbReference type="Pfam" id="PF17755">
    <property type="entry name" value="UvrA_DNA-bind"/>
    <property type="match status" value="1"/>
</dbReference>
<keyword evidence="9" id="KW-0862">Zinc</keyword>
<dbReference type="SMART" id="SM00382">
    <property type="entry name" value="AAA"/>
    <property type="match status" value="2"/>
</dbReference>
<sequence>MIKNKKYWGFQMSEKQFIEIVNDRENNLKNISLKIPKNKLTVFTGVSGSGKSSIVFDTIAQEAGRQLNSTYNSFTRLYLPKYKRPDADEIHNLSTAIIIDQKPLGGNARSTLGTISDISPLFRILFSRFGQPKYGNASNAFSFNDPEGMCPQCEGIGRSYVMKLDEALDYDKSLNQGAVLLPGYSNNSYYLQTLLNSGLFDNDKPVKDFTPAEMENLLNGEATVKVDYKGTELKTNYEGIIKKFYRTNIQENKTMSDGARKKIEKFAEMSTCSMCHGKRFNQQVLNSKINGYNIFDLTNMQLDQLITTLDEFQDERMTSILIDLKARIQDLINIGLDYLNLTRETSTLSGGESQRVKTVKYLSNSLTDLIYILDEPSTGLHPRDVHRLNDLLLKLRDNGNTVLVVEHDPDVIKIADYIVDVGPRAGIHGGEINFTGTYEELLQSDTLTGKYLNHQLPLNKKPRMADKFVSSSKSSLHNLKDIQLNIPTGLFSVITGVAGSGKSTLVEQVFAQENPDAVVIDQSPLHANSRSNSATYTGIMNEIRKLFASTNNVDDGLFSYNSKGACPECNGKGVIELNMSFMDNSEIECPKCHGGRFDPEVLQYKFKDKNIVEVMDMTIEEAFSFFDDKKISSKLKNIHNVGLDYLSMGQALNTLSGGESQRLKIAKELNKKGNIFILDEPTTGLHVSDTENLIRIINDMVNKGNTVVVIEHNVDVMRSADWIIDIGPDGGSRGGEIIYEGPVAGILKNEKSVTAKYI</sequence>
<keyword evidence="13" id="KW-0234">DNA repair</keyword>
<name>A0A0R1WG20_9LACO</name>
<dbReference type="GO" id="GO:0005737">
    <property type="term" value="C:cytoplasm"/>
    <property type="evidence" value="ECO:0007669"/>
    <property type="project" value="UniProtKB-SubCell"/>
</dbReference>
<dbReference type="InterPro" id="IPR003439">
    <property type="entry name" value="ABC_transporter-like_ATP-bd"/>
</dbReference>
<comment type="subcellular location">
    <subcellularLocation>
        <location evidence="1">Cytoplasm</location>
    </subcellularLocation>
</comment>
<evidence type="ECO:0000256" key="4">
    <source>
        <dbReference type="ARBA" id="ARBA00022737"/>
    </source>
</evidence>
<evidence type="ECO:0000256" key="6">
    <source>
        <dbReference type="ARBA" id="ARBA00022763"/>
    </source>
</evidence>
<comment type="similarity">
    <text evidence="14">Belongs to the ABC transporter superfamily. UvrA family.</text>
</comment>
<evidence type="ECO:0000259" key="17">
    <source>
        <dbReference type="PROSITE" id="PS50893"/>
    </source>
</evidence>
<gene>
    <name evidence="18" type="ORF">FD31_GL000506</name>
</gene>
<evidence type="ECO:0000256" key="5">
    <source>
        <dbReference type="ARBA" id="ARBA00022741"/>
    </source>
</evidence>
<dbReference type="PROSITE" id="PS50893">
    <property type="entry name" value="ABC_TRANSPORTER_2"/>
    <property type="match status" value="2"/>
</dbReference>
<dbReference type="AlphaFoldDB" id="A0A0R1WG20"/>
<evidence type="ECO:0000256" key="12">
    <source>
        <dbReference type="ARBA" id="ARBA00023125"/>
    </source>
</evidence>
<evidence type="ECO:0000256" key="14">
    <source>
        <dbReference type="ARBA" id="ARBA00038000"/>
    </source>
</evidence>
<dbReference type="PANTHER" id="PTHR43152:SF3">
    <property type="entry name" value="UVRABC SYSTEM PROTEIN A"/>
    <property type="match status" value="1"/>
</dbReference>
<feature type="domain" description="ABC transporter" evidence="17">
    <location>
        <begin position="12"/>
        <end position="454"/>
    </location>
</feature>